<accession>A0A7S2BR83</accession>
<proteinExistence type="predicted"/>
<protein>
    <submittedName>
        <fullName evidence="1">Uncharacterized protein</fullName>
    </submittedName>
</protein>
<dbReference type="SUPFAM" id="SSF51445">
    <property type="entry name" value="(Trans)glycosidases"/>
    <property type="match status" value="1"/>
</dbReference>
<dbReference type="EMBL" id="HBGU01006198">
    <property type="protein sequence ID" value="CAD9403961.1"/>
    <property type="molecule type" value="Transcribed_RNA"/>
</dbReference>
<dbReference type="InterPro" id="IPR017853">
    <property type="entry name" value="GH"/>
</dbReference>
<sequence length="563" mass="61408">MSQLSEDPKRPGYVNTALLEDFCGSHPDLRGWWPAHSVDMVTGAKSAQYYLGHAQGYVPSSHDAAAHFWQHYVNSPCIPNASTQSRLIIEPMNECGVHAQELGTNFSEMTQRHIAIAERLHASTTGRRVLVGGPTSAYPAWQLRNFSYWQAEMGYFISKAARSVDFLSCHLYDTEKGLQPEETDNFRAGSNTQAILDLHEAYSASRTANGAPLPHLISEYGGGFKMSMALPYEPAHDWFVLRGVNGKLLELLDRPDRLVKSIPFIVGRATWDVEVGNKSYPFALWRQAADHKGPWLRTALWLFYELYSELDGHRVSSRSDQANLQAQAFANSSGSCWLLLNNLLDSEITVSIDWGALSGAPSLHIKRLYYDTATARPTLSSTENATLLRHPHLTLMPYEAVVLRVQGATGQPEGATQVRSDVVHHSQRTLVPAHSAGVTHEFPVALSGGTAAASVARIRVGFGGPYGVASCPPNITLDGQAWVYDAEAVIGGHINQAPTGESFLLVDVPRPAKPMADPIIGRGVQREEGQVVVGVEFQCSLAITISSVVVVTSVVTSSRLQSA</sequence>
<evidence type="ECO:0000313" key="1">
    <source>
        <dbReference type="EMBL" id="CAD9403961.1"/>
    </source>
</evidence>
<dbReference type="Gene3D" id="3.20.20.80">
    <property type="entry name" value="Glycosidases"/>
    <property type="match status" value="1"/>
</dbReference>
<gene>
    <name evidence="1" type="ORF">CBRE1094_LOCUS3378</name>
</gene>
<name>A0A7S2BR83_9EUKA</name>
<reference evidence="1" key="1">
    <citation type="submission" date="2021-01" db="EMBL/GenBank/DDBJ databases">
        <authorList>
            <person name="Corre E."/>
            <person name="Pelletier E."/>
            <person name="Niang G."/>
            <person name="Scheremetjew M."/>
            <person name="Finn R."/>
            <person name="Kale V."/>
            <person name="Holt S."/>
            <person name="Cochrane G."/>
            <person name="Meng A."/>
            <person name="Brown T."/>
            <person name="Cohen L."/>
        </authorList>
    </citation>
    <scope>NUCLEOTIDE SEQUENCE</scope>
    <source>
        <strain evidence="1">UTEX LB 985</strain>
    </source>
</reference>
<organism evidence="1">
    <name type="scientific">Haptolina brevifila</name>
    <dbReference type="NCBI Taxonomy" id="156173"/>
    <lineage>
        <taxon>Eukaryota</taxon>
        <taxon>Haptista</taxon>
        <taxon>Haptophyta</taxon>
        <taxon>Prymnesiophyceae</taxon>
        <taxon>Prymnesiales</taxon>
        <taxon>Prymnesiaceae</taxon>
        <taxon>Haptolina</taxon>
    </lineage>
</organism>
<dbReference type="AlphaFoldDB" id="A0A7S2BR83"/>
<dbReference type="CDD" id="cd21510">
    <property type="entry name" value="agarase_cat"/>
    <property type="match status" value="1"/>
</dbReference>